<keyword evidence="3" id="KW-1185">Reference proteome</keyword>
<accession>S7ZVP8</accession>
<reference evidence="2 3" key="1">
    <citation type="journal article" date="2013" name="PLoS ONE">
        <title>Genomic and secretomic analyses reveal unique features of the lignocellulolytic enzyme system of Penicillium decumbens.</title>
        <authorList>
            <person name="Liu G."/>
            <person name="Zhang L."/>
            <person name="Wei X."/>
            <person name="Zou G."/>
            <person name="Qin Y."/>
            <person name="Ma L."/>
            <person name="Li J."/>
            <person name="Zheng H."/>
            <person name="Wang S."/>
            <person name="Wang C."/>
            <person name="Xun L."/>
            <person name="Zhao G.-P."/>
            <person name="Zhou Z."/>
            <person name="Qu Y."/>
        </authorList>
    </citation>
    <scope>NUCLEOTIDE SEQUENCE [LARGE SCALE GENOMIC DNA]</scope>
    <source>
        <strain evidence="3">114-2 / CGMCC 5302</strain>
    </source>
</reference>
<evidence type="ECO:0000256" key="1">
    <source>
        <dbReference type="SAM" id="MobiDB-lite"/>
    </source>
</evidence>
<dbReference type="Proteomes" id="UP000019376">
    <property type="component" value="Unassembled WGS sequence"/>
</dbReference>
<gene>
    <name evidence="2" type="ORF">PDE_09463</name>
</gene>
<feature type="region of interest" description="Disordered" evidence="1">
    <location>
        <begin position="1"/>
        <end position="33"/>
    </location>
</feature>
<dbReference type="EMBL" id="KB644415">
    <property type="protein sequence ID" value="EPS34499.1"/>
    <property type="molecule type" value="Genomic_DNA"/>
</dbReference>
<name>S7ZVP8_PENO1</name>
<evidence type="ECO:0000313" key="3">
    <source>
        <dbReference type="Proteomes" id="UP000019376"/>
    </source>
</evidence>
<proteinExistence type="predicted"/>
<sequence>MQNGPRNPQTVDGSSFWPPQRNERRKNDRRNCHCRRSPREESALFFPILLDFRPAHSTRPPPILLSPLVFTYNTLYRQPQIPFDPPHIPLSILSSDRSITPTFASSNFLLLDPRFRPCSTTSLGCNTYNPRHIIRILRLFSTPRLFF</sequence>
<dbReference type="HOGENOM" id="CLU_1768742_0_0_1"/>
<protein>
    <submittedName>
        <fullName evidence="2">Uncharacterized protein</fullName>
    </submittedName>
</protein>
<organism evidence="2 3">
    <name type="scientific">Penicillium oxalicum (strain 114-2 / CGMCC 5302)</name>
    <name type="common">Penicillium decumbens</name>
    <dbReference type="NCBI Taxonomy" id="933388"/>
    <lineage>
        <taxon>Eukaryota</taxon>
        <taxon>Fungi</taxon>
        <taxon>Dikarya</taxon>
        <taxon>Ascomycota</taxon>
        <taxon>Pezizomycotina</taxon>
        <taxon>Eurotiomycetes</taxon>
        <taxon>Eurotiomycetidae</taxon>
        <taxon>Eurotiales</taxon>
        <taxon>Aspergillaceae</taxon>
        <taxon>Penicillium</taxon>
    </lineage>
</organism>
<feature type="compositionally biased region" description="Basic and acidic residues" evidence="1">
    <location>
        <begin position="21"/>
        <end position="33"/>
    </location>
</feature>
<dbReference type="AlphaFoldDB" id="S7ZVP8"/>
<feature type="compositionally biased region" description="Polar residues" evidence="1">
    <location>
        <begin position="1"/>
        <end position="13"/>
    </location>
</feature>
<evidence type="ECO:0000313" key="2">
    <source>
        <dbReference type="EMBL" id="EPS34499.1"/>
    </source>
</evidence>